<proteinExistence type="predicted"/>
<evidence type="ECO:0000313" key="3">
    <source>
        <dbReference type="Proteomes" id="UP000187283"/>
    </source>
</evidence>
<protein>
    <submittedName>
        <fullName evidence="1">Uncharacterized protein</fullName>
    </submittedName>
</protein>
<dbReference type="AlphaFoldDB" id="A0A1R1XPN8"/>
<sequence>MPATKSEYKTVNVLKRVIKKIAISFVPVNPRFNYDPIEQRDMQCIKSHKNNLRRRDSQDTLVNEISEIPRIPLRETLRIQRTATHLLLAV</sequence>
<organism evidence="1 3">
    <name type="scientific">Smittium culicis</name>
    <dbReference type="NCBI Taxonomy" id="133412"/>
    <lineage>
        <taxon>Eukaryota</taxon>
        <taxon>Fungi</taxon>
        <taxon>Fungi incertae sedis</taxon>
        <taxon>Zoopagomycota</taxon>
        <taxon>Kickxellomycotina</taxon>
        <taxon>Harpellomycetes</taxon>
        <taxon>Harpellales</taxon>
        <taxon>Legeriomycetaceae</taxon>
        <taxon>Smittium</taxon>
    </lineage>
</organism>
<keyword evidence="3" id="KW-1185">Reference proteome</keyword>
<dbReference type="Proteomes" id="UP000187283">
    <property type="component" value="Unassembled WGS sequence"/>
</dbReference>
<reference evidence="1 3" key="1">
    <citation type="submission" date="2017-01" db="EMBL/GenBank/DDBJ databases">
        <authorList>
            <person name="Mah S.A."/>
            <person name="Swanson W.J."/>
            <person name="Moy G.W."/>
            <person name="Vacquier V.D."/>
        </authorList>
    </citation>
    <scope>NUCLEOTIDE SEQUENCE [LARGE SCALE GENOMIC DNA]</scope>
    <source>
        <strain evidence="1 3">GSMNP</strain>
    </source>
</reference>
<evidence type="ECO:0000313" key="1">
    <source>
        <dbReference type="EMBL" id="OMJ16589.1"/>
    </source>
</evidence>
<comment type="caution">
    <text evidence="1">The sequence shown here is derived from an EMBL/GenBank/DDBJ whole genome shotgun (WGS) entry which is preliminary data.</text>
</comment>
<dbReference type="EMBL" id="LSSN01000298">
    <property type="protein sequence ID" value="OMJ24677.1"/>
    <property type="molecule type" value="Genomic_DNA"/>
</dbReference>
<dbReference type="EMBL" id="LSSN01002291">
    <property type="protein sequence ID" value="OMJ16589.1"/>
    <property type="molecule type" value="Genomic_DNA"/>
</dbReference>
<name>A0A1R1XPN8_9FUNG</name>
<dbReference type="OrthoDB" id="5620766at2759"/>
<gene>
    <name evidence="2" type="ORF">AYI70_g1423</name>
    <name evidence="1" type="ORF">AYI70_g6497</name>
</gene>
<evidence type="ECO:0000313" key="2">
    <source>
        <dbReference type="EMBL" id="OMJ24677.1"/>
    </source>
</evidence>
<accession>A0A1R1XPN8</accession>